<dbReference type="InterPro" id="IPR050500">
    <property type="entry name" value="Phos_Acetyltrans/Butyryltrans"/>
</dbReference>
<dbReference type="InterPro" id="IPR002505">
    <property type="entry name" value="PTA_PTB"/>
</dbReference>
<dbReference type="OrthoDB" id="9771859at2"/>
<evidence type="ECO:0000259" key="3">
    <source>
        <dbReference type="Pfam" id="PF01515"/>
    </source>
</evidence>
<dbReference type="EMBL" id="AP021875">
    <property type="protein sequence ID" value="BBO77710.1"/>
    <property type="molecule type" value="Genomic_DNA"/>
</dbReference>
<sequence length="299" mass="32539">MYRNFKEIVAKAKEIGPRKVAVLFPDDPDVMRAARDGAKEGLIEPVLVGNRQRIESVANEIDLPIENMEIIDQEDPQEAADLCIDMVKTGKLAFVVKGNILTTYLYRALIRTTRQLTPDQVPCTLCFHEVTGIDKIFVITDPGVNILPDLKLKERILANAVSVLQRLGCKRPRVMVFAVSPVHGDPPGSIKDGIAIRQSALEGGLGECEILSANNLYDVFRDGTVQDGGFPDILIVPNIDTGNILVKTIDHLIMGIRQCVTVGGGIFMLTPSRSDRYETRMTNLAFGLVLAASASGGAA</sequence>
<gene>
    <name evidence="4" type="ORF">DSCW_51270</name>
</gene>
<dbReference type="GO" id="GO:0016746">
    <property type="term" value="F:acyltransferase activity"/>
    <property type="evidence" value="ECO:0007669"/>
    <property type="project" value="UniProtKB-KW"/>
</dbReference>
<evidence type="ECO:0000313" key="5">
    <source>
        <dbReference type="Proteomes" id="UP000427769"/>
    </source>
</evidence>
<dbReference type="AlphaFoldDB" id="A0A5K7ZAA3"/>
<evidence type="ECO:0000256" key="2">
    <source>
        <dbReference type="ARBA" id="ARBA00023315"/>
    </source>
</evidence>
<dbReference type="SUPFAM" id="SSF53659">
    <property type="entry name" value="Isocitrate/Isopropylmalate dehydrogenase-like"/>
    <property type="match status" value="1"/>
</dbReference>
<evidence type="ECO:0000256" key="1">
    <source>
        <dbReference type="ARBA" id="ARBA00022679"/>
    </source>
</evidence>
<dbReference type="Proteomes" id="UP000427769">
    <property type="component" value="Chromosome"/>
</dbReference>
<dbReference type="KEGG" id="dwd:DSCW_51270"/>
<keyword evidence="2" id="KW-0012">Acyltransferase</keyword>
<accession>A0A5K7ZAA3</accession>
<dbReference type="Pfam" id="PF01515">
    <property type="entry name" value="PTA_PTB"/>
    <property type="match status" value="1"/>
</dbReference>
<dbReference type="PANTHER" id="PTHR43356">
    <property type="entry name" value="PHOSPHATE ACETYLTRANSFERASE"/>
    <property type="match status" value="1"/>
</dbReference>
<feature type="domain" description="Phosphate acetyl/butaryl transferase" evidence="3">
    <location>
        <begin position="7"/>
        <end position="79"/>
    </location>
</feature>
<keyword evidence="1" id="KW-0808">Transferase</keyword>
<dbReference type="PANTHER" id="PTHR43356:SF2">
    <property type="entry name" value="PHOSPHATE ACETYLTRANSFERASE"/>
    <property type="match status" value="1"/>
</dbReference>
<name>A0A5K7ZAA3_9BACT</name>
<proteinExistence type="predicted"/>
<evidence type="ECO:0000313" key="4">
    <source>
        <dbReference type="EMBL" id="BBO77710.1"/>
    </source>
</evidence>
<dbReference type="Gene3D" id="3.40.718.10">
    <property type="entry name" value="Isopropylmalate Dehydrogenase"/>
    <property type="match status" value="2"/>
</dbReference>
<protein>
    <recommendedName>
        <fullName evidence="3">Phosphate acetyl/butaryl transferase domain-containing protein</fullName>
    </recommendedName>
</protein>
<keyword evidence="5" id="KW-1185">Reference proteome</keyword>
<organism evidence="4 5">
    <name type="scientific">Desulfosarcina widdelii</name>
    <dbReference type="NCBI Taxonomy" id="947919"/>
    <lineage>
        <taxon>Bacteria</taxon>
        <taxon>Pseudomonadati</taxon>
        <taxon>Thermodesulfobacteriota</taxon>
        <taxon>Desulfobacteria</taxon>
        <taxon>Desulfobacterales</taxon>
        <taxon>Desulfosarcinaceae</taxon>
        <taxon>Desulfosarcina</taxon>
    </lineage>
</organism>
<reference evidence="4 5" key="1">
    <citation type="submission" date="2019-11" db="EMBL/GenBank/DDBJ databases">
        <title>Comparative genomics of hydrocarbon-degrading Desulfosarcina strains.</title>
        <authorList>
            <person name="Watanabe M."/>
            <person name="Kojima H."/>
            <person name="Fukui M."/>
        </authorList>
    </citation>
    <scope>NUCLEOTIDE SEQUENCE [LARGE SCALE GENOMIC DNA]</scope>
    <source>
        <strain evidence="4 5">PP31</strain>
    </source>
</reference>
<dbReference type="RefSeq" id="WP_155306431.1">
    <property type="nucleotide sequence ID" value="NZ_AP021875.1"/>
</dbReference>